<keyword evidence="3" id="KW-1185">Reference proteome</keyword>
<feature type="compositionally biased region" description="Pro residues" evidence="1">
    <location>
        <begin position="40"/>
        <end position="50"/>
    </location>
</feature>
<sequence length="77" mass="8282">MSLSTWILLSAVVILALLGLWRRDMVALLLQNIMSAFRAPSPPVAPPGHAPTPHGEGAQAHPASPQRPDFHRSGRRG</sequence>
<protein>
    <submittedName>
        <fullName evidence="2">Uncharacterized protein</fullName>
    </submittedName>
</protein>
<evidence type="ECO:0000256" key="1">
    <source>
        <dbReference type="SAM" id="MobiDB-lite"/>
    </source>
</evidence>
<comment type="caution">
    <text evidence="2">The sequence shown here is derived from an EMBL/GenBank/DDBJ whole genome shotgun (WGS) entry which is preliminary data.</text>
</comment>
<evidence type="ECO:0000313" key="2">
    <source>
        <dbReference type="EMBL" id="MDL5030746.1"/>
    </source>
</evidence>
<dbReference type="Proteomes" id="UP001238603">
    <property type="component" value="Unassembled WGS sequence"/>
</dbReference>
<feature type="region of interest" description="Disordered" evidence="1">
    <location>
        <begin position="40"/>
        <end position="77"/>
    </location>
</feature>
<reference evidence="2 3" key="1">
    <citation type="submission" date="2023-06" db="EMBL/GenBank/DDBJ databases">
        <title>Pelomonas sp. APW6 16S ribosomal RNA gene genome sequencing and assembly.</title>
        <authorList>
            <person name="Woo H."/>
        </authorList>
    </citation>
    <scope>NUCLEOTIDE SEQUENCE [LARGE SCALE GENOMIC DNA]</scope>
    <source>
        <strain evidence="2 3">APW6</strain>
    </source>
</reference>
<feature type="compositionally biased region" description="Basic and acidic residues" evidence="1">
    <location>
        <begin position="68"/>
        <end position="77"/>
    </location>
</feature>
<evidence type="ECO:0000313" key="3">
    <source>
        <dbReference type="Proteomes" id="UP001238603"/>
    </source>
</evidence>
<dbReference type="EMBL" id="JASVDS010000001">
    <property type="protein sequence ID" value="MDL5030746.1"/>
    <property type="molecule type" value="Genomic_DNA"/>
</dbReference>
<gene>
    <name evidence="2" type="ORF">QRD43_02415</name>
</gene>
<dbReference type="RefSeq" id="WP_285980874.1">
    <property type="nucleotide sequence ID" value="NZ_JASVDS010000001.1"/>
</dbReference>
<name>A0ABT7LGR3_9BURK</name>
<proteinExistence type="predicted"/>
<accession>A0ABT7LGR3</accession>
<organism evidence="2 3">
    <name type="scientific">Roseateles subflavus</name>
    <dbReference type="NCBI Taxonomy" id="3053353"/>
    <lineage>
        <taxon>Bacteria</taxon>
        <taxon>Pseudomonadati</taxon>
        <taxon>Pseudomonadota</taxon>
        <taxon>Betaproteobacteria</taxon>
        <taxon>Burkholderiales</taxon>
        <taxon>Sphaerotilaceae</taxon>
        <taxon>Roseateles</taxon>
    </lineage>
</organism>